<evidence type="ECO:0000256" key="3">
    <source>
        <dbReference type="PROSITE-ProRule" id="PRU00169"/>
    </source>
</evidence>
<dbReference type="PANTHER" id="PTHR45566">
    <property type="entry name" value="HTH-TYPE TRANSCRIPTIONAL REGULATOR YHJB-RELATED"/>
    <property type="match status" value="1"/>
</dbReference>
<organism evidence="6 7">
    <name type="scientific">Nocardioides ginsengisoli</name>
    <dbReference type="NCBI Taxonomy" id="363868"/>
    <lineage>
        <taxon>Bacteria</taxon>
        <taxon>Bacillati</taxon>
        <taxon>Actinomycetota</taxon>
        <taxon>Actinomycetes</taxon>
        <taxon>Propionibacteriales</taxon>
        <taxon>Nocardioidaceae</taxon>
        <taxon>Nocardioides</taxon>
    </lineage>
</organism>
<dbReference type="PROSITE" id="PS50043">
    <property type="entry name" value="HTH_LUXR_2"/>
    <property type="match status" value="1"/>
</dbReference>
<dbReference type="RefSeq" id="WP_367917760.1">
    <property type="nucleotide sequence ID" value="NZ_BAABAC010000005.1"/>
</dbReference>
<keyword evidence="2" id="KW-0238">DNA-binding</keyword>
<dbReference type="InterPro" id="IPR000792">
    <property type="entry name" value="Tscrpt_reg_LuxR_C"/>
</dbReference>
<dbReference type="SUPFAM" id="SSF46894">
    <property type="entry name" value="C-terminal effector domain of the bipartite response regulators"/>
    <property type="match status" value="1"/>
</dbReference>
<dbReference type="PANTHER" id="PTHR45566:SF1">
    <property type="entry name" value="HTH-TYPE TRANSCRIPTIONAL REGULATOR YHJB-RELATED"/>
    <property type="match status" value="1"/>
</dbReference>
<evidence type="ECO:0000313" key="7">
    <source>
        <dbReference type="Proteomes" id="UP001597229"/>
    </source>
</evidence>
<dbReference type="Pfam" id="PF00196">
    <property type="entry name" value="GerE"/>
    <property type="match status" value="1"/>
</dbReference>
<evidence type="ECO:0000313" key="6">
    <source>
        <dbReference type="EMBL" id="MFD1246762.1"/>
    </source>
</evidence>
<dbReference type="SUPFAM" id="SSF52172">
    <property type="entry name" value="CheY-like"/>
    <property type="match status" value="1"/>
</dbReference>
<dbReference type="SMART" id="SM00421">
    <property type="entry name" value="HTH_LUXR"/>
    <property type="match status" value="1"/>
</dbReference>
<keyword evidence="1" id="KW-0597">Phosphoprotein</keyword>
<name>A0ABW3VV25_9ACTN</name>
<dbReference type="Gene3D" id="3.40.50.2300">
    <property type="match status" value="1"/>
</dbReference>
<comment type="caution">
    <text evidence="6">The sequence shown here is derived from an EMBL/GenBank/DDBJ whole genome shotgun (WGS) entry which is preliminary data.</text>
</comment>
<reference evidence="7" key="1">
    <citation type="journal article" date="2019" name="Int. J. Syst. Evol. Microbiol.">
        <title>The Global Catalogue of Microorganisms (GCM) 10K type strain sequencing project: providing services to taxonomists for standard genome sequencing and annotation.</title>
        <authorList>
            <consortium name="The Broad Institute Genomics Platform"/>
            <consortium name="The Broad Institute Genome Sequencing Center for Infectious Disease"/>
            <person name="Wu L."/>
            <person name="Ma J."/>
        </authorList>
    </citation>
    <scope>NUCLEOTIDE SEQUENCE [LARGE SCALE GENOMIC DNA]</scope>
    <source>
        <strain evidence="7">CCUG 52478</strain>
    </source>
</reference>
<sequence>MPLAEVSCLSELRLNGGRSRGDRAMTLLAPEHHSPIADPRRVAQSRESLKAVREDRCQLQRILIVDEHELVQAGLCAVLTEEPWVASCLVAANAEAAWHVAQRHHPQLVLVSTSLGGRSALDLCRAFRERMPHVRVVLMSGEGRVSAALALVHGAVASLSKQMPRAAIAMALQRVAEGGRVFPKDSGPSPVQLSPRELDILQHVASGMSNPEVADTLNLSRHTVKQHTSAVYRKLGVRNRAQAASRAQELGLLVAPGRSRSDG</sequence>
<dbReference type="Pfam" id="PF00072">
    <property type="entry name" value="Response_reg"/>
    <property type="match status" value="1"/>
</dbReference>
<keyword evidence="7" id="KW-1185">Reference proteome</keyword>
<evidence type="ECO:0000256" key="1">
    <source>
        <dbReference type="ARBA" id="ARBA00022553"/>
    </source>
</evidence>
<dbReference type="InterPro" id="IPR036388">
    <property type="entry name" value="WH-like_DNA-bd_sf"/>
</dbReference>
<dbReference type="InterPro" id="IPR051015">
    <property type="entry name" value="EvgA-like"/>
</dbReference>
<comment type="caution">
    <text evidence="3">Lacks conserved residue(s) required for the propagation of feature annotation.</text>
</comment>
<gene>
    <name evidence="6" type="ORF">ACFQ3F_03070</name>
</gene>
<dbReference type="PROSITE" id="PS50110">
    <property type="entry name" value="RESPONSE_REGULATORY"/>
    <property type="match status" value="1"/>
</dbReference>
<dbReference type="SMART" id="SM00448">
    <property type="entry name" value="REC"/>
    <property type="match status" value="1"/>
</dbReference>
<dbReference type="Gene3D" id="1.10.10.10">
    <property type="entry name" value="Winged helix-like DNA-binding domain superfamily/Winged helix DNA-binding domain"/>
    <property type="match status" value="1"/>
</dbReference>
<feature type="domain" description="HTH luxR-type" evidence="4">
    <location>
        <begin position="186"/>
        <end position="251"/>
    </location>
</feature>
<dbReference type="CDD" id="cd17535">
    <property type="entry name" value="REC_NarL-like"/>
    <property type="match status" value="1"/>
</dbReference>
<dbReference type="InterPro" id="IPR058245">
    <property type="entry name" value="NreC/VraR/RcsB-like_REC"/>
</dbReference>
<protein>
    <submittedName>
        <fullName evidence="6">LuxR C-terminal-related transcriptional regulator</fullName>
    </submittedName>
</protein>
<evidence type="ECO:0000259" key="4">
    <source>
        <dbReference type="PROSITE" id="PS50043"/>
    </source>
</evidence>
<dbReference type="PRINTS" id="PR00038">
    <property type="entry name" value="HTHLUXR"/>
</dbReference>
<dbReference type="CDD" id="cd06170">
    <property type="entry name" value="LuxR_C_like"/>
    <property type="match status" value="1"/>
</dbReference>
<dbReference type="Proteomes" id="UP001597229">
    <property type="component" value="Unassembled WGS sequence"/>
</dbReference>
<dbReference type="InterPro" id="IPR001789">
    <property type="entry name" value="Sig_transdc_resp-reg_receiver"/>
</dbReference>
<dbReference type="InterPro" id="IPR016032">
    <property type="entry name" value="Sig_transdc_resp-reg_C-effctor"/>
</dbReference>
<evidence type="ECO:0000259" key="5">
    <source>
        <dbReference type="PROSITE" id="PS50110"/>
    </source>
</evidence>
<dbReference type="InterPro" id="IPR011006">
    <property type="entry name" value="CheY-like_superfamily"/>
</dbReference>
<proteinExistence type="predicted"/>
<accession>A0ABW3VV25</accession>
<dbReference type="PROSITE" id="PS00622">
    <property type="entry name" value="HTH_LUXR_1"/>
    <property type="match status" value="1"/>
</dbReference>
<feature type="domain" description="Response regulatory" evidence="5">
    <location>
        <begin position="61"/>
        <end position="176"/>
    </location>
</feature>
<evidence type="ECO:0000256" key="2">
    <source>
        <dbReference type="ARBA" id="ARBA00023125"/>
    </source>
</evidence>
<dbReference type="EMBL" id="JBHTLX010000005">
    <property type="protein sequence ID" value="MFD1246762.1"/>
    <property type="molecule type" value="Genomic_DNA"/>
</dbReference>